<accession>A0ABQ1LTG4</accession>
<reference evidence="3" key="1">
    <citation type="journal article" date="2019" name="Int. J. Syst. Evol. Microbiol.">
        <title>The Global Catalogue of Microorganisms (GCM) 10K type strain sequencing project: providing services to taxonomists for standard genome sequencing and annotation.</title>
        <authorList>
            <consortium name="The Broad Institute Genomics Platform"/>
            <consortium name="The Broad Institute Genome Sequencing Center for Infectious Disease"/>
            <person name="Wu L."/>
            <person name="Ma J."/>
        </authorList>
    </citation>
    <scope>NUCLEOTIDE SEQUENCE [LARGE SCALE GENOMIC DNA]</scope>
    <source>
        <strain evidence="3">CGMCC 1.10832</strain>
    </source>
</reference>
<dbReference type="Proteomes" id="UP000636010">
    <property type="component" value="Unassembled WGS sequence"/>
</dbReference>
<evidence type="ECO:0008006" key="4">
    <source>
        <dbReference type="Google" id="ProtNLM"/>
    </source>
</evidence>
<name>A0ABQ1LTG4_9BACT</name>
<keyword evidence="1" id="KW-0732">Signal</keyword>
<keyword evidence="3" id="KW-1185">Reference proteome</keyword>
<gene>
    <name evidence="2" type="ORF">GCM10011506_13710</name>
</gene>
<feature type="signal peptide" evidence="1">
    <location>
        <begin position="1"/>
        <end position="19"/>
    </location>
</feature>
<dbReference type="RefSeq" id="WP_188461607.1">
    <property type="nucleotide sequence ID" value="NZ_BAABHU010000003.1"/>
</dbReference>
<organism evidence="2 3">
    <name type="scientific">Marivirga lumbricoides</name>
    <dbReference type="NCBI Taxonomy" id="1046115"/>
    <lineage>
        <taxon>Bacteria</taxon>
        <taxon>Pseudomonadati</taxon>
        <taxon>Bacteroidota</taxon>
        <taxon>Cytophagia</taxon>
        <taxon>Cytophagales</taxon>
        <taxon>Marivirgaceae</taxon>
        <taxon>Marivirga</taxon>
    </lineage>
</organism>
<sequence length="188" mass="21576">MLFRFLLIFVCLNSSSLIAQQSPQLKFWNSLSLHCGKSYEGKLITTPEPKDFKDKLLTIHFFQCSDSVIRVPLVVGDNRSRTWVFTLLEEGIQLKHDHRHEDGSEDKVTQYGGSTSNTGFDNLQYFPADQETANLIPYAAGNIWWVTVNDSTLTYNLRRINSDKPISIEFDLTKPVDPPKKPWGWQSH</sequence>
<proteinExistence type="predicted"/>
<feature type="chain" id="PRO_5047086468" description="Secreted protein" evidence="1">
    <location>
        <begin position="20"/>
        <end position="188"/>
    </location>
</feature>
<evidence type="ECO:0000313" key="3">
    <source>
        <dbReference type="Proteomes" id="UP000636010"/>
    </source>
</evidence>
<dbReference type="EMBL" id="BMEC01000003">
    <property type="protein sequence ID" value="GGC29548.1"/>
    <property type="molecule type" value="Genomic_DNA"/>
</dbReference>
<protein>
    <recommendedName>
        <fullName evidence="4">Secreted protein</fullName>
    </recommendedName>
</protein>
<comment type="caution">
    <text evidence="2">The sequence shown here is derived from an EMBL/GenBank/DDBJ whole genome shotgun (WGS) entry which is preliminary data.</text>
</comment>
<evidence type="ECO:0000313" key="2">
    <source>
        <dbReference type="EMBL" id="GGC29548.1"/>
    </source>
</evidence>
<evidence type="ECO:0000256" key="1">
    <source>
        <dbReference type="SAM" id="SignalP"/>
    </source>
</evidence>